<gene>
    <name evidence="2" type="ORF">HHU12_18105</name>
</gene>
<evidence type="ECO:0000313" key="3">
    <source>
        <dbReference type="Proteomes" id="UP000576082"/>
    </source>
</evidence>
<evidence type="ECO:0000313" key="2">
    <source>
        <dbReference type="EMBL" id="NME69892.1"/>
    </source>
</evidence>
<name>A0A7X9RWA4_9BACT</name>
<organism evidence="2 3">
    <name type="scientific">Flammeovirga aprica JL-4</name>
    <dbReference type="NCBI Taxonomy" id="694437"/>
    <lineage>
        <taxon>Bacteria</taxon>
        <taxon>Pseudomonadati</taxon>
        <taxon>Bacteroidota</taxon>
        <taxon>Cytophagia</taxon>
        <taxon>Cytophagales</taxon>
        <taxon>Flammeovirgaceae</taxon>
        <taxon>Flammeovirga</taxon>
    </lineage>
</organism>
<feature type="chain" id="PRO_5030762239" description="Outer membrane protein beta-barrel domain-containing protein" evidence="1">
    <location>
        <begin position="23"/>
        <end position="170"/>
    </location>
</feature>
<accession>A0A7X9RWA4</accession>
<keyword evidence="1" id="KW-0732">Signal</keyword>
<dbReference type="AlphaFoldDB" id="A0A7X9RWA4"/>
<comment type="caution">
    <text evidence="2">The sequence shown here is derived from an EMBL/GenBank/DDBJ whole genome shotgun (WGS) entry which is preliminary data.</text>
</comment>
<evidence type="ECO:0000256" key="1">
    <source>
        <dbReference type="SAM" id="SignalP"/>
    </source>
</evidence>
<sequence>MKKSIQLLVTLVLVTFSSSVFAQNSADFRGPNTLNVGIISHLGVGSLGVQADYEIAQLGQDFTIGASAYYQGWSDTHYNYSYFGVGARVRWYADRVLGITDNRWDVFASGDLGFRFGNASGKGDLSNVSSSTVNPLYLGIGIGGKFHINDKISLQAIIGSGAQFGVAFQL</sequence>
<dbReference type="Proteomes" id="UP000576082">
    <property type="component" value="Unassembled WGS sequence"/>
</dbReference>
<reference evidence="2 3" key="1">
    <citation type="submission" date="2020-04" db="EMBL/GenBank/DDBJ databases">
        <title>Flammeovirga sp. SR4, a novel species isolated from seawater.</title>
        <authorList>
            <person name="Wang X."/>
        </authorList>
    </citation>
    <scope>NUCLEOTIDE SEQUENCE [LARGE SCALE GENOMIC DNA]</scope>
    <source>
        <strain evidence="2 3">ATCC 23126</strain>
    </source>
</reference>
<feature type="signal peptide" evidence="1">
    <location>
        <begin position="1"/>
        <end position="22"/>
    </location>
</feature>
<evidence type="ECO:0008006" key="4">
    <source>
        <dbReference type="Google" id="ProtNLM"/>
    </source>
</evidence>
<keyword evidence="3" id="KW-1185">Reference proteome</keyword>
<dbReference type="RefSeq" id="WP_169658146.1">
    <property type="nucleotide sequence ID" value="NZ_JABANE010000051.1"/>
</dbReference>
<dbReference type="EMBL" id="JABANE010000051">
    <property type="protein sequence ID" value="NME69892.1"/>
    <property type="molecule type" value="Genomic_DNA"/>
</dbReference>
<protein>
    <recommendedName>
        <fullName evidence="4">Outer membrane protein beta-barrel domain-containing protein</fullName>
    </recommendedName>
</protein>
<proteinExistence type="predicted"/>